<reference evidence="1 2" key="1">
    <citation type="journal article" date="2012" name="J. Bacteriol.">
        <title>Genome sequence of Mycobacterium hassiacum DSM 44199, a rare source of heat-stable mycobacterial proteins.</title>
        <authorList>
            <person name="Tiago I."/>
            <person name="Maranha A."/>
            <person name="Mendes V."/>
            <person name="Alarico S."/>
            <person name="Moynihan P.J."/>
            <person name="Clarke A.J."/>
            <person name="Macedo-Ribeiro S."/>
            <person name="Pereira P.J."/>
            <person name="Empadinhas N."/>
        </authorList>
    </citation>
    <scope>NUCLEOTIDE SEQUENCE [LARGE SCALE GENOMIC DNA]</scope>
    <source>
        <strain evidence="2">DSM 44199 / CIP 105218 / JCM 12690 / 3849</strain>
    </source>
</reference>
<organism evidence="1 2">
    <name type="scientific">Mycolicibacterium hassiacum (strain DSM 44199 / CIP 105218 / JCM 12690 / 3849)</name>
    <name type="common">Mycobacterium hassiacum</name>
    <dbReference type="NCBI Taxonomy" id="1122247"/>
    <lineage>
        <taxon>Bacteria</taxon>
        <taxon>Bacillati</taxon>
        <taxon>Actinomycetota</taxon>
        <taxon>Actinomycetes</taxon>
        <taxon>Mycobacteriales</taxon>
        <taxon>Mycobacteriaceae</taxon>
        <taxon>Mycolicibacterium</taxon>
    </lineage>
</organism>
<dbReference type="eggNOG" id="ENOG50325XB">
    <property type="taxonomic scope" value="Bacteria"/>
</dbReference>
<accession>K5BHC1</accession>
<dbReference type="Proteomes" id="UP000006265">
    <property type="component" value="Unassembled WGS sequence"/>
</dbReference>
<dbReference type="EMBL" id="AMRA01000011">
    <property type="protein sequence ID" value="EKF25562.1"/>
    <property type="molecule type" value="Genomic_DNA"/>
</dbReference>
<proteinExistence type="predicted"/>
<keyword evidence="2" id="KW-1185">Reference proteome</keyword>
<gene>
    <name evidence="1" type="ORF">C731_0423</name>
</gene>
<sequence length="47" mass="5356">MREQVAVRLVLRLPERQLAVPQVERAQQKAQRVGREVEFGVGRDLSG</sequence>
<dbReference type="PATRIC" id="fig|1122247.3.peg.403"/>
<protein>
    <submittedName>
        <fullName evidence="1">Uncharacterized protein</fullName>
    </submittedName>
</protein>
<dbReference type="AlphaFoldDB" id="K5BHC1"/>
<evidence type="ECO:0000313" key="1">
    <source>
        <dbReference type="EMBL" id="EKF25562.1"/>
    </source>
</evidence>
<comment type="caution">
    <text evidence="1">The sequence shown here is derived from an EMBL/GenBank/DDBJ whole genome shotgun (WGS) entry which is preliminary data.</text>
</comment>
<name>K5BHC1_MYCHD</name>
<evidence type="ECO:0000313" key="2">
    <source>
        <dbReference type="Proteomes" id="UP000006265"/>
    </source>
</evidence>